<evidence type="ECO:0000313" key="9">
    <source>
        <dbReference type="EMBL" id="BBY52413.1"/>
    </source>
</evidence>
<comment type="similarity">
    <text evidence="2">Belongs to the MmpS family.</text>
</comment>
<dbReference type="EMBL" id="AP022593">
    <property type="protein sequence ID" value="BBY52413.1"/>
    <property type="molecule type" value="Genomic_DNA"/>
</dbReference>
<organism evidence="9 10">
    <name type="scientific">Mycolicibacterium arabiense</name>
    <dbReference type="NCBI Taxonomy" id="1286181"/>
    <lineage>
        <taxon>Bacteria</taxon>
        <taxon>Bacillati</taxon>
        <taxon>Actinomycetota</taxon>
        <taxon>Actinomycetes</taxon>
        <taxon>Mycobacteriales</taxon>
        <taxon>Mycobacteriaceae</taxon>
        <taxon>Mycolicibacterium</taxon>
    </lineage>
</organism>
<keyword evidence="4 8" id="KW-0812">Transmembrane</keyword>
<evidence type="ECO:0000256" key="8">
    <source>
        <dbReference type="SAM" id="Phobius"/>
    </source>
</evidence>
<evidence type="ECO:0000313" key="10">
    <source>
        <dbReference type="Proteomes" id="UP000467428"/>
    </source>
</evidence>
<dbReference type="KEGG" id="marz:MARA_58810"/>
<gene>
    <name evidence="9" type="ORF">MARA_58810</name>
</gene>
<dbReference type="GO" id="GO:0005886">
    <property type="term" value="C:plasma membrane"/>
    <property type="evidence" value="ECO:0007669"/>
    <property type="project" value="UniProtKB-SubCell"/>
</dbReference>
<keyword evidence="5 8" id="KW-1133">Transmembrane helix</keyword>
<geneLocation type="plasmid" evidence="10">
    <name>pjcm18538 dna</name>
</geneLocation>
<dbReference type="Pfam" id="PF05423">
    <property type="entry name" value="Mycobact_memb"/>
    <property type="match status" value="1"/>
</dbReference>
<feature type="region of interest" description="Disordered" evidence="7">
    <location>
        <begin position="1"/>
        <end position="85"/>
    </location>
</feature>
<reference evidence="9 10" key="1">
    <citation type="journal article" date="2019" name="Emerg. Microbes Infect.">
        <title>Comprehensive subspecies identification of 175 nontuberculous mycobacteria species based on 7547 genomic profiles.</title>
        <authorList>
            <person name="Matsumoto Y."/>
            <person name="Kinjo T."/>
            <person name="Motooka D."/>
            <person name="Nabeya D."/>
            <person name="Jung N."/>
            <person name="Uechi K."/>
            <person name="Horii T."/>
            <person name="Iida T."/>
            <person name="Fujita J."/>
            <person name="Nakamura S."/>
        </authorList>
    </citation>
    <scope>NUCLEOTIDE SEQUENCE [LARGE SCALE GENOMIC DNA]</scope>
    <source>
        <strain evidence="9 10">JCM 18538</strain>
    </source>
</reference>
<evidence type="ECO:0000256" key="6">
    <source>
        <dbReference type="ARBA" id="ARBA00023136"/>
    </source>
</evidence>
<name>A0A7I7S6V9_9MYCO</name>
<keyword evidence="3" id="KW-1003">Cell membrane</keyword>
<feature type="region of interest" description="Disordered" evidence="7">
    <location>
        <begin position="119"/>
        <end position="172"/>
    </location>
</feature>
<proteinExistence type="inferred from homology"/>
<evidence type="ECO:0000256" key="5">
    <source>
        <dbReference type="ARBA" id="ARBA00022989"/>
    </source>
</evidence>
<feature type="compositionally biased region" description="Pro residues" evidence="7">
    <location>
        <begin position="56"/>
        <end position="67"/>
    </location>
</feature>
<feature type="compositionally biased region" description="Pro residues" evidence="7">
    <location>
        <begin position="36"/>
        <end position="49"/>
    </location>
</feature>
<comment type="subcellular location">
    <subcellularLocation>
        <location evidence="1">Cell membrane</location>
    </subcellularLocation>
</comment>
<dbReference type="AlphaFoldDB" id="A0A7I7S6V9"/>
<evidence type="ECO:0000256" key="1">
    <source>
        <dbReference type="ARBA" id="ARBA00004236"/>
    </source>
</evidence>
<dbReference type="InterPro" id="IPR008693">
    <property type="entry name" value="MmpS"/>
</dbReference>
<evidence type="ECO:0000256" key="4">
    <source>
        <dbReference type="ARBA" id="ARBA00022692"/>
    </source>
</evidence>
<dbReference type="Gene3D" id="2.60.40.2880">
    <property type="entry name" value="MmpS1-5, C-terminal soluble domain"/>
    <property type="match status" value="1"/>
</dbReference>
<evidence type="ECO:0000256" key="2">
    <source>
        <dbReference type="ARBA" id="ARBA00007531"/>
    </source>
</evidence>
<feature type="compositionally biased region" description="Low complexity" evidence="7">
    <location>
        <begin position="131"/>
        <end position="150"/>
    </location>
</feature>
<keyword evidence="6 8" id="KW-0472">Membrane</keyword>
<dbReference type="RefSeq" id="WP_163924268.1">
    <property type="nucleotide sequence ID" value="NZ_AP022593.1"/>
</dbReference>
<evidence type="ECO:0000256" key="7">
    <source>
        <dbReference type="SAM" id="MobiDB-lite"/>
    </source>
</evidence>
<dbReference type="Proteomes" id="UP000467428">
    <property type="component" value="Chromosome"/>
</dbReference>
<dbReference type="InterPro" id="IPR038468">
    <property type="entry name" value="MmpS_C"/>
</dbReference>
<protein>
    <submittedName>
        <fullName evidence="9">Membrane protein</fullName>
    </submittedName>
</protein>
<accession>A0A7I7S6V9</accession>
<evidence type="ECO:0000256" key="3">
    <source>
        <dbReference type="ARBA" id="ARBA00022475"/>
    </source>
</evidence>
<feature type="transmembrane region" description="Helical" evidence="8">
    <location>
        <begin position="90"/>
        <end position="113"/>
    </location>
</feature>
<sequence length="258" mass="26919">MTDPGRRDGPEPTQPLSYGHPGYSDPAYANQAPYGPSYPNPYQAPPPQGPTQNLPPYSPYAYQPPPTEQFGMQPEVPPGDPGDGGPGRGMWLWALAALSVVIVVGLLIALVIVNSSQQETVVAPPNGPTEPSFSTAPRTTTRTPTTTASPTPLPIPPPATSTAPGESATPGTTETVLYDVAGEGRAINITYIDSGGMFQTEFNVVLPWSKEVRLSAPARQSASVSIINVGRDISCSISVNGTPIQQRTGSGLTVCSPV</sequence>
<feature type="compositionally biased region" description="Basic and acidic residues" evidence="7">
    <location>
        <begin position="1"/>
        <end position="10"/>
    </location>
</feature>
<keyword evidence="10" id="KW-1185">Reference proteome</keyword>